<evidence type="ECO:0000256" key="1">
    <source>
        <dbReference type="ARBA" id="ARBA00004442"/>
    </source>
</evidence>
<evidence type="ECO:0000256" key="4">
    <source>
        <dbReference type="ARBA" id="ARBA00022452"/>
    </source>
</evidence>
<keyword evidence="5" id="KW-0812">Transmembrane</keyword>
<keyword evidence="6" id="KW-0472">Membrane</keyword>
<evidence type="ECO:0000256" key="3">
    <source>
        <dbReference type="ARBA" id="ARBA00022448"/>
    </source>
</evidence>
<comment type="subcellular location">
    <subcellularLocation>
        <location evidence="1">Cell outer membrane</location>
    </subcellularLocation>
</comment>
<comment type="similarity">
    <text evidence="2">Belongs to the outer membrane factor (OMF) (TC 1.B.17) family.</text>
</comment>
<feature type="chain" id="PRO_5047227604" evidence="8">
    <location>
        <begin position="25"/>
        <end position="508"/>
    </location>
</feature>
<accession>A0ABW6ANJ5</accession>
<name>A0ABW6ANJ5_9BACT</name>
<feature type="signal peptide" evidence="8">
    <location>
        <begin position="1"/>
        <end position="24"/>
    </location>
</feature>
<evidence type="ECO:0000256" key="5">
    <source>
        <dbReference type="ARBA" id="ARBA00022692"/>
    </source>
</evidence>
<evidence type="ECO:0000256" key="7">
    <source>
        <dbReference type="ARBA" id="ARBA00023237"/>
    </source>
</evidence>
<dbReference type="RefSeq" id="WP_381506252.1">
    <property type="nucleotide sequence ID" value="NZ_JBHUOM010000023.1"/>
</dbReference>
<dbReference type="EMBL" id="JBHUOM010000023">
    <property type="protein sequence ID" value="MFD2936945.1"/>
    <property type="molecule type" value="Genomic_DNA"/>
</dbReference>
<organism evidence="9 10">
    <name type="scientific">Spirosoma flavum</name>
    <dbReference type="NCBI Taxonomy" id="2048557"/>
    <lineage>
        <taxon>Bacteria</taxon>
        <taxon>Pseudomonadati</taxon>
        <taxon>Bacteroidota</taxon>
        <taxon>Cytophagia</taxon>
        <taxon>Cytophagales</taxon>
        <taxon>Cytophagaceae</taxon>
        <taxon>Spirosoma</taxon>
    </lineage>
</organism>
<dbReference type="PANTHER" id="PTHR30026">
    <property type="entry name" value="OUTER MEMBRANE PROTEIN TOLC"/>
    <property type="match status" value="1"/>
</dbReference>
<dbReference type="Gene3D" id="1.20.1600.10">
    <property type="entry name" value="Outer membrane efflux proteins (OEP)"/>
    <property type="match status" value="1"/>
</dbReference>
<dbReference type="InterPro" id="IPR003423">
    <property type="entry name" value="OMP_efflux"/>
</dbReference>
<sequence>MCMQVAWKQMRVVVALLVTTNLSATYAQSTSGQAGTSVLSPGVVSPGKGASAATRLNLQQCIDIAQQNNIQIRQGQLTVANSDLQLHQSRLNLLPTTNFQVNQGLNGGRSINPQSNGFIQQSIVSGSYQLNGAATIYNGLTLRNTIKQNDLILQASHQELNATKNNVSLTVAQNYLNVLTGTEQLAVAQRQADVTQAQLDRTQRLVSAGSAPEANLYELRATLASNEVDIVTAQNTLDLAKVSLLQAMNVPISQDFEVESINVPDPGLTPYESSVQQLFDVAAGNLPEVKGADLRVKSAALGVQVAKGALYPVLTLNGNLSSLYSSAANQQQVANGTTRPQITGFFTDANGGQQPVYSSVPGYDVTNVTYFDQIHNNFNRSASLFLRVPIFQGNLSRNRITTAKIQQQNAELTALNTRLTLRQQIETAYTLMKAGANRYKATQAQVASLERAFQMAESRLNAGAINATDYSIAKTNLDRARNSLVQAKYDYVFRTKILDYYQNKPLAF</sequence>
<evidence type="ECO:0000313" key="9">
    <source>
        <dbReference type="EMBL" id="MFD2936945.1"/>
    </source>
</evidence>
<dbReference type="InterPro" id="IPR051906">
    <property type="entry name" value="TolC-like"/>
</dbReference>
<gene>
    <name evidence="9" type="ORF">ACFS25_24400</name>
</gene>
<reference evidence="10" key="1">
    <citation type="journal article" date="2019" name="Int. J. Syst. Evol. Microbiol.">
        <title>The Global Catalogue of Microorganisms (GCM) 10K type strain sequencing project: providing services to taxonomists for standard genome sequencing and annotation.</title>
        <authorList>
            <consortium name="The Broad Institute Genomics Platform"/>
            <consortium name="The Broad Institute Genome Sequencing Center for Infectious Disease"/>
            <person name="Wu L."/>
            <person name="Ma J."/>
        </authorList>
    </citation>
    <scope>NUCLEOTIDE SEQUENCE [LARGE SCALE GENOMIC DNA]</scope>
    <source>
        <strain evidence="10">KCTC 52490</strain>
    </source>
</reference>
<evidence type="ECO:0000313" key="10">
    <source>
        <dbReference type="Proteomes" id="UP001597512"/>
    </source>
</evidence>
<evidence type="ECO:0000256" key="8">
    <source>
        <dbReference type="SAM" id="SignalP"/>
    </source>
</evidence>
<evidence type="ECO:0000256" key="6">
    <source>
        <dbReference type="ARBA" id="ARBA00023136"/>
    </source>
</evidence>
<dbReference type="PANTHER" id="PTHR30026:SF20">
    <property type="entry name" value="OUTER MEMBRANE PROTEIN TOLC"/>
    <property type="match status" value="1"/>
</dbReference>
<protein>
    <submittedName>
        <fullName evidence="9">TolC family protein</fullName>
    </submittedName>
</protein>
<keyword evidence="4" id="KW-1134">Transmembrane beta strand</keyword>
<comment type="caution">
    <text evidence="9">The sequence shown here is derived from an EMBL/GenBank/DDBJ whole genome shotgun (WGS) entry which is preliminary data.</text>
</comment>
<keyword evidence="8" id="KW-0732">Signal</keyword>
<dbReference type="Pfam" id="PF02321">
    <property type="entry name" value="OEP"/>
    <property type="match status" value="2"/>
</dbReference>
<keyword evidence="3" id="KW-0813">Transport</keyword>
<keyword evidence="10" id="KW-1185">Reference proteome</keyword>
<proteinExistence type="inferred from homology"/>
<evidence type="ECO:0000256" key="2">
    <source>
        <dbReference type="ARBA" id="ARBA00007613"/>
    </source>
</evidence>
<keyword evidence="7" id="KW-0998">Cell outer membrane</keyword>
<dbReference type="Proteomes" id="UP001597512">
    <property type="component" value="Unassembled WGS sequence"/>
</dbReference>
<dbReference type="SUPFAM" id="SSF56954">
    <property type="entry name" value="Outer membrane efflux proteins (OEP)"/>
    <property type="match status" value="1"/>
</dbReference>